<dbReference type="PANTHER" id="PTHR11158">
    <property type="entry name" value="MSF1/PX19 RELATED"/>
    <property type="match status" value="1"/>
</dbReference>
<dbReference type="InterPro" id="IPR006797">
    <property type="entry name" value="PRELI/MSF1_dom"/>
</dbReference>
<feature type="domain" description="PRELI/MSF1" evidence="1">
    <location>
        <begin position="1"/>
        <end position="119"/>
    </location>
</feature>
<keyword evidence="3" id="KW-1185">Reference proteome</keyword>
<dbReference type="OrthoDB" id="407630at2759"/>
<dbReference type="GO" id="GO:0005758">
    <property type="term" value="C:mitochondrial intermembrane space"/>
    <property type="evidence" value="ECO:0007669"/>
    <property type="project" value="InterPro"/>
</dbReference>
<name>A0A4Z2EUA5_9TELE</name>
<evidence type="ECO:0000313" key="2">
    <source>
        <dbReference type="EMBL" id="TNN31852.1"/>
    </source>
</evidence>
<reference evidence="2 3" key="1">
    <citation type="submission" date="2019-03" db="EMBL/GenBank/DDBJ databases">
        <title>First draft genome of Liparis tanakae, snailfish: a comprehensive survey of snailfish specific genes.</title>
        <authorList>
            <person name="Kim W."/>
            <person name="Song I."/>
            <person name="Jeong J.-H."/>
            <person name="Kim D."/>
            <person name="Kim S."/>
            <person name="Ryu S."/>
            <person name="Song J.Y."/>
            <person name="Lee S.K."/>
        </authorList>
    </citation>
    <scope>NUCLEOTIDE SEQUENCE [LARGE SCALE GENOMIC DNA]</scope>
    <source>
        <tissue evidence="2">Muscle</tissue>
    </source>
</reference>
<evidence type="ECO:0000313" key="3">
    <source>
        <dbReference type="Proteomes" id="UP000314294"/>
    </source>
</evidence>
<sequence>MHAPSCSTKMLLTLPCRCYTIRLKGLKILGTNYTQTYVKEHSIVDPEKKKMELCSTNITLTNLISVDERLLYRPHPENPELTVLTQEAVIRVTGVSLSGYLEGLMAMRMSANASKPGLM</sequence>
<dbReference type="Proteomes" id="UP000314294">
    <property type="component" value="Unassembled WGS sequence"/>
</dbReference>
<dbReference type="PROSITE" id="PS50904">
    <property type="entry name" value="PRELI_MSF1"/>
    <property type="match status" value="1"/>
</dbReference>
<evidence type="ECO:0000259" key="1">
    <source>
        <dbReference type="PROSITE" id="PS50904"/>
    </source>
</evidence>
<accession>A0A4Z2EUA5</accession>
<dbReference type="InterPro" id="IPR037365">
    <property type="entry name" value="Slowmo/Ups"/>
</dbReference>
<comment type="caution">
    <text evidence="2">The sequence shown here is derived from an EMBL/GenBank/DDBJ whole genome shotgun (WGS) entry which is preliminary data.</text>
</comment>
<protein>
    <submittedName>
        <fullName evidence="2">PRELI domain containing protein 3A</fullName>
    </submittedName>
</protein>
<dbReference type="EMBL" id="SRLO01003106">
    <property type="protein sequence ID" value="TNN31852.1"/>
    <property type="molecule type" value="Genomic_DNA"/>
</dbReference>
<gene>
    <name evidence="2" type="primary">prelid3a</name>
    <name evidence="2" type="ORF">EYF80_057991</name>
</gene>
<proteinExistence type="predicted"/>
<dbReference type="AlphaFoldDB" id="A0A4Z2EUA5"/>
<organism evidence="2 3">
    <name type="scientific">Liparis tanakae</name>
    <name type="common">Tanaka's snailfish</name>
    <dbReference type="NCBI Taxonomy" id="230148"/>
    <lineage>
        <taxon>Eukaryota</taxon>
        <taxon>Metazoa</taxon>
        <taxon>Chordata</taxon>
        <taxon>Craniata</taxon>
        <taxon>Vertebrata</taxon>
        <taxon>Euteleostomi</taxon>
        <taxon>Actinopterygii</taxon>
        <taxon>Neopterygii</taxon>
        <taxon>Teleostei</taxon>
        <taxon>Neoteleostei</taxon>
        <taxon>Acanthomorphata</taxon>
        <taxon>Eupercaria</taxon>
        <taxon>Perciformes</taxon>
        <taxon>Cottioidei</taxon>
        <taxon>Cottales</taxon>
        <taxon>Liparidae</taxon>
        <taxon>Liparis</taxon>
    </lineage>
</organism>
<dbReference type="Pfam" id="PF04707">
    <property type="entry name" value="PRELI"/>
    <property type="match status" value="1"/>
</dbReference>